<evidence type="ECO:0000313" key="4">
    <source>
        <dbReference type="Proteomes" id="UP000095282"/>
    </source>
</evidence>
<dbReference type="Pfam" id="PF23051">
    <property type="entry name" value="DUF7040"/>
    <property type="match status" value="1"/>
</dbReference>
<dbReference type="Pfam" id="PF23049">
    <property type="entry name" value="DUF7039"/>
    <property type="match status" value="1"/>
</dbReference>
<dbReference type="InterPro" id="IPR055468">
    <property type="entry name" value="DUF7040"/>
</dbReference>
<dbReference type="eggNOG" id="ENOG502RT6D">
    <property type="taxonomic scope" value="Eukaryota"/>
</dbReference>
<evidence type="ECO:0000259" key="3">
    <source>
        <dbReference type="Pfam" id="PF23051"/>
    </source>
</evidence>
<feature type="domain" description="DUF7040" evidence="3">
    <location>
        <begin position="339"/>
        <end position="456"/>
    </location>
</feature>
<accession>A0A1I7TBT3</accession>
<dbReference type="Proteomes" id="UP000095282">
    <property type="component" value="Unplaced"/>
</dbReference>
<dbReference type="Pfam" id="PF23047">
    <property type="entry name" value="DUF7038"/>
    <property type="match status" value="1"/>
</dbReference>
<name>A0A1I7TBT3_9PELO</name>
<organism evidence="4 5">
    <name type="scientific">Caenorhabditis tropicalis</name>
    <dbReference type="NCBI Taxonomy" id="1561998"/>
    <lineage>
        <taxon>Eukaryota</taxon>
        <taxon>Metazoa</taxon>
        <taxon>Ecdysozoa</taxon>
        <taxon>Nematoda</taxon>
        <taxon>Chromadorea</taxon>
        <taxon>Rhabditida</taxon>
        <taxon>Rhabditina</taxon>
        <taxon>Rhabditomorpha</taxon>
        <taxon>Rhabditoidea</taxon>
        <taxon>Rhabditidae</taxon>
        <taxon>Peloderinae</taxon>
        <taxon>Caenorhabditis</taxon>
    </lineage>
</organism>
<evidence type="ECO:0000313" key="5">
    <source>
        <dbReference type="WBParaSite" id="Csp11.Scaffold574.g4407.t1"/>
    </source>
</evidence>
<dbReference type="InterPro" id="IPR055466">
    <property type="entry name" value="DUF7038"/>
</dbReference>
<sequence>MNNVGFVCEIQYSKIRVFTKAYKLIELPFLPRVSVRLGDWLEIFNKNSYNSSYSILPYFNVWSEDDDVFIQLLITGPNLSALSKAVFDKYQGLVWSPHLQLIRDPNSVYHRNFQSDEVGEVVVKYAPSSDGKFFEVIRAVQWLDKEPEETKKGYWRMAPWIMEKLEDVAPIYELCPEELISTNRVKKALFETHTTGICIHHEFKNPFFNKNIKGSQRMIALLWSPLTGLTQWKIYNQELYETPQVFGSGKSKKLSMNPLLQLGEWFTYNLNDNRVRRTKTRHCEFLLQQLGDPLVQDGRRATFKTAYATKVFHIDHVKPTKRIEIGRCRYGEEVKENTIEIECSFQFQHSLLEDEANRSVKDWATRERGLRVDAHFNDFDLGKIEIYPQVARLIIEKIENFREELKKSSPEEYQLRQKDMIVVRGAVHLLDNFFANSKRFPDCGLFFLKAVYTIAYHRDGKVIYQNPEEKNDMEVLKDLSKIQVKF</sequence>
<evidence type="ECO:0000259" key="2">
    <source>
        <dbReference type="Pfam" id="PF23049"/>
    </source>
</evidence>
<dbReference type="AlphaFoldDB" id="A0A1I7TBT3"/>
<reference evidence="5" key="1">
    <citation type="submission" date="2016-11" db="UniProtKB">
        <authorList>
            <consortium name="WormBaseParasite"/>
        </authorList>
    </citation>
    <scope>IDENTIFICATION</scope>
</reference>
<dbReference type="InterPro" id="IPR055467">
    <property type="entry name" value="DUF7039"/>
</dbReference>
<evidence type="ECO:0000259" key="1">
    <source>
        <dbReference type="Pfam" id="PF23047"/>
    </source>
</evidence>
<proteinExistence type="predicted"/>
<feature type="domain" description="DUF7039" evidence="2">
    <location>
        <begin position="196"/>
        <end position="282"/>
    </location>
</feature>
<dbReference type="WBParaSite" id="Csp11.Scaffold574.g4407.t1">
    <property type="protein sequence ID" value="Csp11.Scaffold574.g4407.t1"/>
    <property type="gene ID" value="Csp11.Scaffold574.g4407"/>
</dbReference>
<keyword evidence="4" id="KW-1185">Reference proteome</keyword>
<feature type="domain" description="DUF7038" evidence="1">
    <location>
        <begin position="66"/>
        <end position="163"/>
    </location>
</feature>
<protein>
    <submittedName>
        <fullName evidence="5">AAA domain-containing protein</fullName>
    </submittedName>
</protein>